<evidence type="ECO:0000256" key="5">
    <source>
        <dbReference type="ARBA" id="ARBA00023136"/>
    </source>
</evidence>
<dbReference type="PROSITE" id="PS00237">
    <property type="entry name" value="G_PROTEIN_RECEP_F1_1"/>
    <property type="match status" value="1"/>
</dbReference>
<evidence type="ECO:0000256" key="8">
    <source>
        <dbReference type="RuleBase" id="RU000688"/>
    </source>
</evidence>
<dbReference type="GO" id="GO:0007631">
    <property type="term" value="P:feeding behavior"/>
    <property type="evidence" value="ECO:0007669"/>
    <property type="project" value="InterPro"/>
</dbReference>
<dbReference type="InterPro" id="IPR017452">
    <property type="entry name" value="GPCR_Rhodpsn_7TM"/>
</dbReference>
<dbReference type="AlphaFoldDB" id="A0A8B8CHM7"/>
<dbReference type="GeneID" id="111118709"/>
<evidence type="ECO:0000256" key="1">
    <source>
        <dbReference type="ARBA" id="ARBA00004141"/>
    </source>
</evidence>
<keyword evidence="6 8" id="KW-0675">Receptor</keyword>
<evidence type="ECO:0000259" key="11">
    <source>
        <dbReference type="PROSITE" id="PS50262"/>
    </source>
</evidence>
<reference evidence="13" key="1">
    <citation type="submission" date="2025-08" db="UniProtKB">
        <authorList>
            <consortium name="RefSeq"/>
        </authorList>
    </citation>
    <scope>IDENTIFICATION</scope>
    <source>
        <tissue evidence="13">Whole sample</tissue>
    </source>
</reference>
<dbReference type="InterPro" id="IPR000204">
    <property type="entry name" value="Orexin_rcpt"/>
</dbReference>
<dbReference type="SUPFAM" id="SSF81321">
    <property type="entry name" value="Family A G protein-coupled receptor-like"/>
    <property type="match status" value="1"/>
</dbReference>
<dbReference type="PRINTS" id="PR01064">
    <property type="entry name" value="OREXINR"/>
</dbReference>
<proteinExistence type="inferred from homology"/>
<comment type="subcellular location">
    <subcellularLocation>
        <location evidence="1">Membrane</location>
        <topology evidence="1">Multi-pass membrane protein</topology>
    </subcellularLocation>
</comment>
<dbReference type="PANTHER" id="PTHR45695:SF15">
    <property type="entry name" value="OPSIN RH2"/>
    <property type="match status" value="1"/>
</dbReference>
<dbReference type="Proteomes" id="UP000694844">
    <property type="component" value="Chromosome 2"/>
</dbReference>
<dbReference type="RefSeq" id="XP_022314001.1">
    <property type="nucleotide sequence ID" value="XM_022458293.1"/>
</dbReference>
<comment type="similarity">
    <text evidence="8">Belongs to the G-protein coupled receptor 1 family.</text>
</comment>
<keyword evidence="2 8" id="KW-0812">Transmembrane</keyword>
<dbReference type="PANTHER" id="PTHR45695">
    <property type="entry name" value="LEUCOKININ RECEPTOR-RELATED"/>
    <property type="match status" value="1"/>
</dbReference>
<organism evidence="12 13">
    <name type="scientific">Crassostrea virginica</name>
    <name type="common">Eastern oyster</name>
    <dbReference type="NCBI Taxonomy" id="6565"/>
    <lineage>
        <taxon>Eukaryota</taxon>
        <taxon>Metazoa</taxon>
        <taxon>Spiralia</taxon>
        <taxon>Lophotrochozoa</taxon>
        <taxon>Mollusca</taxon>
        <taxon>Bivalvia</taxon>
        <taxon>Autobranchia</taxon>
        <taxon>Pteriomorphia</taxon>
        <taxon>Ostreida</taxon>
        <taxon>Ostreoidea</taxon>
        <taxon>Ostreidae</taxon>
        <taxon>Crassostrea</taxon>
    </lineage>
</organism>
<keyword evidence="3 10" id="KW-1133">Transmembrane helix</keyword>
<evidence type="ECO:0000256" key="10">
    <source>
        <dbReference type="SAM" id="Phobius"/>
    </source>
</evidence>
<feature type="transmembrane region" description="Helical" evidence="10">
    <location>
        <begin position="310"/>
        <end position="331"/>
    </location>
</feature>
<dbReference type="InterPro" id="IPR000276">
    <property type="entry name" value="GPCR_Rhodpsn"/>
</dbReference>
<feature type="transmembrane region" description="Helical" evidence="10">
    <location>
        <begin position="210"/>
        <end position="234"/>
    </location>
</feature>
<evidence type="ECO:0000256" key="3">
    <source>
        <dbReference type="ARBA" id="ARBA00022989"/>
    </source>
</evidence>
<feature type="transmembrane region" description="Helical" evidence="10">
    <location>
        <begin position="46"/>
        <end position="71"/>
    </location>
</feature>
<keyword evidence="12" id="KW-1185">Reference proteome</keyword>
<feature type="transmembrane region" description="Helical" evidence="10">
    <location>
        <begin position="83"/>
        <end position="103"/>
    </location>
</feature>
<gene>
    <name evidence="13" type="primary">LOC111118709</name>
</gene>
<protein>
    <submittedName>
        <fullName evidence="13">Orexin receptor type 2-like</fullName>
    </submittedName>
</protein>
<dbReference type="OrthoDB" id="5987936at2759"/>
<dbReference type="KEGG" id="cvn:111118709"/>
<dbReference type="GO" id="GO:0016499">
    <property type="term" value="F:orexin receptor activity"/>
    <property type="evidence" value="ECO:0007669"/>
    <property type="project" value="InterPro"/>
</dbReference>
<evidence type="ECO:0000256" key="6">
    <source>
        <dbReference type="ARBA" id="ARBA00023170"/>
    </source>
</evidence>
<feature type="region of interest" description="Disordered" evidence="9">
    <location>
        <begin position="366"/>
        <end position="409"/>
    </location>
</feature>
<dbReference type="GO" id="GO:0005886">
    <property type="term" value="C:plasma membrane"/>
    <property type="evidence" value="ECO:0007669"/>
    <property type="project" value="TreeGrafter"/>
</dbReference>
<keyword evidence="4 8" id="KW-0297">G-protein coupled receptor</keyword>
<dbReference type="PRINTS" id="PR00237">
    <property type="entry name" value="GPCRRHODOPSN"/>
</dbReference>
<evidence type="ECO:0000256" key="7">
    <source>
        <dbReference type="ARBA" id="ARBA00023224"/>
    </source>
</evidence>
<evidence type="ECO:0000313" key="12">
    <source>
        <dbReference type="Proteomes" id="UP000694844"/>
    </source>
</evidence>
<evidence type="ECO:0000256" key="2">
    <source>
        <dbReference type="ARBA" id="ARBA00022692"/>
    </source>
</evidence>
<dbReference type="Gene3D" id="1.20.1070.10">
    <property type="entry name" value="Rhodopsin 7-helix transmembrane proteins"/>
    <property type="match status" value="1"/>
</dbReference>
<keyword evidence="5 10" id="KW-0472">Membrane</keyword>
<feature type="transmembrane region" description="Helical" evidence="10">
    <location>
        <begin position="272"/>
        <end position="290"/>
    </location>
</feature>
<feature type="transmembrane region" description="Helical" evidence="10">
    <location>
        <begin position="159"/>
        <end position="184"/>
    </location>
</feature>
<feature type="domain" description="G-protein coupled receptors family 1 profile" evidence="11">
    <location>
        <begin position="62"/>
        <end position="332"/>
    </location>
</feature>
<sequence length="409" mass="47139">MENTTVISETKCLNSCLDLHEPECITREICKRFIENVYIFPSSVEWIYIGLYIILFCCGIVGNTLVCYVIYTCHHMQTFVNIFIFNLAVADFLVIFVCLPPTMMADVTETWYLGETMCKIVPFLQTTSVTVSVLTLSAISVERYFAICKPWTRRLSKRFILRIIACIWLIGFIVSVPDLIYYTVTNTFQESITFYLRYCSRKWSLRDNVIYNLVILIVLYSIPICLMAYTYAIIFKQLWRKDLPGIVEAEHRPMNTMTSSGPESQLRSRQRAAKMLIAIVVVFAVCYLPVHVLNLTRYLASIDEIPANWISIIVLTSHILCYANSVVNPFIYNFMSAKFRKEFQAVLRLSKCKCTSQKIRVPSVLTSSKNKSSLPRTQGYEMNTGNSKQSWIKSSSTLRKEQNPQEKYG</sequence>
<name>A0A8B8CHM7_CRAVI</name>
<evidence type="ECO:0000313" key="13">
    <source>
        <dbReference type="RefSeq" id="XP_022314001.1"/>
    </source>
</evidence>
<dbReference type="Pfam" id="PF00001">
    <property type="entry name" value="7tm_1"/>
    <property type="match status" value="1"/>
</dbReference>
<evidence type="ECO:0000256" key="9">
    <source>
        <dbReference type="SAM" id="MobiDB-lite"/>
    </source>
</evidence>
<keyword evidence="7 8" id="KW-0807">Transducer</keyword>
<feature type="compositionally biased region" description="Basic and acidic residues" evidence="9">
    <location>
        <begin position="398"/>
        <end position="409"/>
    </location>
</feature>
<feature type="compositionally biased region" description="Polar residues" evidence="9">
    <location>
        <begin position="366"/>
        <end position="397"/>
    </location>
</feature>
<evidence type="ECO:0000256" key="4">
    <source>
        <dbReference type="ARBA" id="ARBA00023040"/>
    </source>
</evidence>
<dbReference type="FunFam" id="1.20.1070.10:FF:000291">
    <property type="entry name" value="Predicted protein"/>
    <property type="match status" value="1"/>
</dbReference>
<dbReference type="PROSITE" id="PS50262">
    <property type="entry name" value="G_PROTEIN_RECEP_F1_2"/>
    <property type="match status" value="1"/>
</dbReference>
<feature type="transmembrane region" description="Helical" evidence="10">
    <location>
        <begin position="123"/>
        <end position="147"/>
    </location>
</feature>
<accession>A0A8B8CHM7</accession>